<dbReference type="Pfam" id="PF14026">
    <property type="entry name" value="SCO4226-like"/>
    <property type="match status" value="1"/>
</dbReference>
<organism evidence="1 2">
    <name type="scientific">Ramlibacter rhizophilus</name>
    <dbReference type="NCBI Taxonomy" id="1781167"/>
    <lineage>
        <taxon>Bacteria</taxon>
        <taxon>Pseudomonadati</taxon>
        <taxon>Pseudomonadota</taxon>
        <taxon>Betaproteobacteria</taxon>
        <taxon>Burkholderiales</taxon>
        <taxon>Comamonadaceae</taxon>
        <taxon>Ramlibacter</taxon>
    </lineage>
</organism>
<evidence type="ECO:0000313" key="1">
    <source>
        <dbReference type="EMBL" id="TFY97520.1"/>
    </source>
</evidence>
<comment type="caution">
    <text evidence="1">The sequence shown here is derived from an EMBL/GenBank/DDBJ whole genome shotgun (WGS) entry which is preliminary data.</text>
</comment>
<accession>A0A4Z0BFC3</accession>
<dbReference type="EMBL" id="SMLL01000007">
    <property type="protein sequence ID" value="TFY97520.1"/>
    <property type="molecule type" value="Genomic_DNA"/>
</dbReference>
<keyword evidence="2" id="KW-1185">Reference proteome</keyword>
<proteinExistence type="predicted"/>
<name>A0A4Z0BFC3_9BURK</name>
<protein>
    <submittedName>
        <fullName evidence="1">DUF4242 domain-containing protein</fullName>
    </submittedName>
</protein>
<dbReference type="InterPro" id="IPR042557">
    <property type="entry name" value="SCO4226"/>
</dbReference>
<evidence type="ECO:0000313" key="2">
    <source>
        <dbReference type="Proteomes" id="UP000297564"/>
    </source>
</evidence>
<sequence length="89" mass="9741">MQTYLVERSLPGISMDQLSAAQQRAIQTAGEMSAQGTPVRYVRSTFVPDSGQCMCLFEGSSAEDVKRLNEKAAIPFDRVVEAMDLRPAS</sequence>
<gene>
    <name evidence="1" type="ORF">EZ242_18560</name>
</gene>
<dbReference type="RefSeq" id="WP_135286686.1">
    <property type="nucleotide sequence ID" value="NZ_SMLL01000007.1"/>
</dbReference>
<dbReference type="InterPro" id="IPR025336">
    <property type="entry name" value="SCO4226-like"/>
</dbReference>
<dbReference type="AlphaFoldDB" id="A0A4Z0BFC3"/>
<dbReference type="OrthoDB" id="8779809at2"/>
<dbReference type="Gene3D" id="3.30.70.3090">
    <property type="entry name" value="ORF SCO4226, nickel-binding ferredoxin-like monomer"/>
    <property type="match status" value="1"/>
</dbReference>
<reference evidence="1 2" key="1">
    <citation type="submission" date="2019-03" db="EMBL/GenBank/DDBJ databases">
        <title>Ramlibacter rhizophilus CCTCC AB2015357, whole genome shotgun sequence.</title>
        <authorList>
            <person name="Zhang X."/>
            <person name="Feng G."/>
            <person name="Zhu H."/>
        </authorList>
    </citation>
    <scope>NUCLEOTIDE SEQUENCE [LARGE SCALE GENOMIC DNA]</scope>
    <source>
        <strain evidence="1 2">CCTCC AB2015357</strain>
    </source>
</reference>
<dbReference type="Proteomes" id="UP000297564">
    <property type="component" value="Unassembled WGS sequence"/>
</dbReference>